<feature type="transmembrane region" description="Helical" evidence="6">
    <location>
        <begin position="68"/>
        <end position="85"/>
    </location>
</feature>
<dbReference type="PANTHER" id="PTHR30238">
    <property type="entry name" value="MEMBRANE BOUND PREDICTED REDOX MODULATOR"/>
    <property type="match status" value="1"/>
</dbReference>
<sequence>MAGLLGGVLSIVAIDLILSGDNAVVIALATLRLNDRDRKKGIFWGTFGAVALRIFLATVAIMLLKLPFIQAVGGVLLSGIAINLLKDKHDDENVKAAGSLKEAIQTIIFADFLMSLDNVLAVAGAAKGNILLLVFGLMISIPIVIFGSNIISKFMKKWPWLVSLGAGLLGFTAGGMILNDSYFSFLSEIPILNYLIPGVFAMCVIIIGNALKKRNKLKSVEQEDEHEIA</sequence>
<evidence type="ECO:0000256" key="2">
    <source>
        <dbReference type="ARBA" id="ARBA00007511"/>
    </source>
</evidence>
<accession>W0EAU2</accession>
<reference evidence="7 8" key="1">
    <citation type="submission" date="2013-12" db="EMBL/GenBank/DDBJ databases">
        <authorList>
            <consortium name="DOE Joint Genome Institute"/>
            <person name="Smidt H."/>
            <person name="Huntemann M."/>
            <person name="Han J."/>
            <person name="Chen A."/>
            <person name="Kyrpides N."/>
            <person name="Mavromatis K."/>
            <person name="Markowitz V."/>
            <person name="Palaniappan K."/>
            <person name="Ivanova N."/>
            <person name="Schaumberg A."/>
            <person name="Pati A."/>
            <person name="Liolios K."/>
            <person name="Nordberg H.P."/>
            <person name="Cantor M.N."/>
            <person name="Hua S.X."/>
            <person name="Woyke T."/>
        </authorList>
    </citation>
    <scope>NUCLEOTIDE SEQUENCE [LARGE SCALE GENOMIC DNA]</scope>
    <source>
        <strain evidence="8">DSM 15288</strain>
    </source>
</reference>
<keyword evidence="4 6" id="KW-1133">Transmembrane helix</keyword>
<feature type="transmembrane region" description="Helical" evidence="6">
    <location>
        <begin position="191"/>
        <end position="211"/>
    </location>
</feature>
<dbReference type="PANTHER" id="PTHR30238:SF4">
    <property type="entry name" value="SLL1022 PROTEIN"/>
    <property type="match status" value="1"/>
</dbReference>
<dbReference type="Pfam" id="PF03741">
    <property type="entry name" value="TerC"/>
    <property type="match status" value="1"/>
</dbReference>
<evidence type="ECO:0000313" key="8">
    <source>
        <dbReference type="Proteomes" id="UP000010847"/>
    </source>
</evidence>
<name>W0EAU2_9FIRM</name>
<keyword evidence="8" id="KW-1185">Reference proteome</keyword>
<feature type="transmembrane region" description="Helical" evidence="6">
    <location>
        <begin position="6"/>
        <end position="29"/>
    </location>
</feature>
<feature type="transmembrane region" description="Helical" evidence="6">
    <location>
        <begin position="130"/>
        <end position="151"/>
    </location>
</feature>
<dbReference type="eggNOG" id="COG0861">
    <property type="taxonomic scope" value="Bacteria"/>
</dbReference>
<organism evidence="7 8">
    <name type="scientific">Desulfitobacterium metallireducens DSM 15288</name>
    <dbReference type="NCBI Taxonomy" id="871968"/>
    <lineage>
        <taxon>Bacteria</taxon>
        <taxon>Bacillati</taxon>
        <taxon>Bacillota</taxon>
        <taxon>Clostridia</taxon>
        <taxon>Eubacteriales</taxon>
        <taxon>Desulfitobacteriaceae</taxon>
        <taxon>Desulfitobacterium</taxon>
    </lineage>
</organism>
<proteinExistence type="inferred from homology"/>
<dbReference type="KEGG" id="dmt:DESME_05955"/>
<feature type="transmembrane region" description="Helical" evidence="6">
    <location>
        <begin position="41"/>
        <end position="62"/>
    </location>
</feature>
<dbReference type="AlphaFoldDB" id="W0EAU2"/>
<dbReference type="HOGENOM" id="CLU_070543_0_1_9"/>
<dbReference type="NCBIfam" id="TIGR03717">
    <property type="entry name" value="R_switched_YjbE"/>
    <property type="match status" value="1"/>
</dbReference>
<dbReference type="GO" id="GO:0016020">
    <property type="term" value="C:membrane"/>
    <property type="evidence" value="ECO:0007669"/>
    <property type="project" value="UniProtKB-SubCell"/>
</dbReference>
<feature type="transmembrane region" description="Helical" evidence="6">
    <location>
        <begin position="106"/>
        <end position="124"/>
    </location>
</feature>
<comment type="subcellular location">
    <subcellularLocation>
        <location evidence="1">Membrane</location>
        <topology evidence="1">Multi-pass membrane protein</topology>
    </subcellularLocation>
</comment>
<dbReference type="InterPro" id="IPR022301">
    <property type="entry name" value="Integral_membrane_YjbE"/>
</dbReference>
<keyword evidence="3 6" id="KW-0812">Transmembrane</keyword>
<feature type="transmembrane region" description="Helical" evidence="6">
    <location>
        <begin position="158"/>
        <end position="179"/>
    </location>
</feature>
<evidence type="ECO:0000256" key="1">
    <source>
        <dbReference type="ARBA" id="ARBA00004141"/>
    </source>
</evidence>
<dbReference type="OrthoDB" id="5295733at2"/>
<dbReference type="InterPro" id="IPR005496">
    <property type="entry name" value="Integral_membrane_TerC"/>
</dbReference>
<evidence type="ECO:0000256" key="5">
    <source>
        <dbReference type="ARBA" id="ARBA00023136"/>
    </source>
</evidence>
<dbReference type="EMBL" id="CP007032">
    <property type="protein sequence ID" value="AHF06648.1"/>
    <property type="molecule type" value="Genomic_DNA"/>
</dbReference>
<evidence type="ECO:0000256" key="4">
    <source>
        <dbReference type="ARBA" id="ARBA00022989"/>
    </source>
</evidence>
<dbReference type="RefSeq" id="WP_006715684.1">
    <property type="nucleotide sequence ID" value="NZ_CP007032.1"/>
</dbReference>
<keyword evidence="5 6" id="KW-0472">Membrane</keyword>
<evidence type="ECO:0000256" key="6">
    <source>
        <dbReference type="SAM" id="Phobius"/>
    </source>
</evidence>
<evidence type="ECO:0000256" key="3">
    <source>
        <dbReference type="ARBA" id="ARBA00022692"/>
    </source>
</evidence>
<dbReference type="STRING" id="871968.DESME_05955"/>
<gene>
    <name evidence="7" type="ORF">DESME_05955</name>
</gene>
<protein>
    <submittedName>
        <fullName evidence="7">Membrane protein</fullName>
    </submittedName>
</protein>
<evidence type="ECO:0000313" key="7">
    <source>
        <dbReference type="EMBL" id="AHF06648.1"/>
    </source>
</evidence>
<comment type="similarity">
    <text evidence="2">Belongs to the TerC family.</text>
</comment>
<dbReference type="Proteomes" id="UP000010847">
    <property type="component" value="Chromosome"/>
</dbReference>